<accession>A0A9W6TNK8</accession>
<reference evidence="1" key="1">
    <citation type="submission" date="2023-04" db="EMBL/GenBank/DDBJ databases">
        <title>Phytophthora lilii NBRC 32176.</title>
        <authorList>
            <person name="Ichikawa N."/>
            <person name="Sato H."/>
            <person name="Tonouchi N."/>
        </authorList>
    </citation>
    <scope>NUCLEOTIDE SEQUENCE</scope>
    <source>
        <strain evidence="1">NBRC 32176</strain>
    </source>
</reference>
<dbReference type="AlphaFoldDB" id="A0A9W6TNK8"/>
<proteinExistence type="predicted"/>
<keyword evidence="2" id="KW-1185">Reference proteome</keyword>
<dbReference type="EMBL" id="BSXW01000244">
    <property type="protein sequence ID" value="GMF16176.1"/>
    <property type="molecule type" value="Genomic_DNA"/>
</dbReference>
<comment type="caution">
    <text evidence="1">The sequence shown here is derived from an EMBL/GenBank/DDBJ whole genome shotgun (WGS) entry which is preliminary data.</text>
</comment>
<evidence type="ECO:0000313" key="2">
    <source>
        <dbReference type="Proteomes" id="UP001165083"/>
    </source>
</evidence>
<name>A0A9W6TNK8_9STRA</name>
<protein>
    <submittedName>
        <fullName evidence="1">Unnamed protein product</fullName>
    </submittedName>
</protein>
<organism evidence="1 2">
    <name type="scientific">Phytophthora lilii</name>
    <dbReference type="NCBI Taxonomy" id="2077276"/>
    <lineage>
        <taxon>Eukaryota</taxon>
        <taxon>Sar</taxon>
        <taxon>Stramenopiles</taxon>
        <taxon>Oomycota</taxon>
        <taxon>Peronosporomycetes</taxon>
        <taxon>Peronosporales</taxon>
        <taxon>Peronosporaceae</taxon>
        <taxon>Phytophthora</taxon>
    </lineage>
</organism>
<dbReference type="Proteomes" id="UP001165083">
    <property type="component" value="Unassembled WGS sequence"/>
</dbReference>
<gene>
    <name evidence="1" type="ORF">Plil01_000571300</name>
</gene>
<evidence type="ECO:0000313" key="1">
    <source>
        <dbReference type="EMBL" id="GMF16176.1"/>
    </source>
</evidence>
<sequence length="149" mass="16799">MVGTRNTAVIRINNSIRALDWNVVRASLLHTEGDPVEVRRVSLNDWNEYAASEKQALKATCLAWYNDRIWIVEYPGALHGTGTSLFEGMMYGALRDWEGRIGGHSNTHAEVLRLQLLTRDEWNLIAASGQTRALEQFYLTSCSGLSIIY</sequence>